<proteinExistence type="predicted"/>
<dbReference type="EMBL" id="FWDM01000030">
    <property type="protein sequence ID" value="SLM14835.1"/>
    <property type="molecule type" value="Genomic_DNA"/>
</dbReference>
<dbReference type="AlphaFoldDB" id="A0A3P3XLE9"/>
<dbReference type="Gene3D" id="1.10.10.10">
    <property type="entry name" value="Winged helix-like DNA-binding domain superfamily/Winged helix DNA-binding domain"/>
    <property type="match status" value="1"/>
</dbReference>
<gene>
    <name evidence="2" type="ORF">SPIROBIBN47_360024</name>
</gene>
<dbReference type="SUPFAM" id="SSF46785">
    <property type="entry name" value="Winged helix' DNA-binding domain"/>
    <property type="match status" value="1"/>
</dbReference>
<protein>
    <submittedName>
        <fullName evidence="2">Transcriptional regulator, PadR-like family</fullName>
    </submittedName>
</protein>
<dbReference type="PANTHER" id="PTHR33169:SF14">
    <property type="entry name" value="TRANSCRIPTIONAL REGULATOR RV3488"/>
    <property type="match status" value="1"/>
</dbReference>
<dbReference type="InterPro" id="IPR005149">
    <property type="entry name" value="Tscrpt_reg_PadR_N"/>
</dbReference>
<feature type="domain" description="Transcription regulator PadR N-terminal" evidence="1">
    <location>
        <begin position="29"/>
        <end position="102"/>
    </location>
</feature>
<dbReference type="PANTHER" id="PTHR33169">
    <property type="entry name" value="PADR-FAMILY TRANSCRIPTIONAL REGULATOR"/>
    <property type="match status" value="1"/>
</dbReference>
<dbReference type="InterPro" id="IPR052509">
    <property type="entry name" value="Metal_resp_DNA-bind_regulator"/>
</dbReference>
<name>A0A3P3XLE9_9SPIR</name>
<dbReference type="InterPro" id="IPR036390">
    <property type="entry name" value="WH_DNA-bd_sf"/>
</dbReference>
<organism evidence="2">
    <name type="scientific">uncultured spirochete</name>
    <dbReference type="NCBI Taxonomy" id="156406"/>
    <lineage>
        <taxon>Bacteria</taxon>
        <taxon>Pseudomonadati</taxon>
        <taxon>Spirochaetota</taxon>
        <taxon>Spirochaetia</taxon>
        <taxon>Spirochaetales</taxon>
        <taxon>environmental samples</taxon>
    </lineage>
</organism>
<accession>A0A3P3XLE9</accession>
<evidence type="ECO:0000313" key="2">
    <source>
        <dbReference type="EMBL" id="SLM14835.1"/>
    </source>
</evidence>
<evidence type="ECO:0000259" key="1">
    <source>
        <dbReference type="Pfam" id="PF03551"/>
    </source>
</evidence>
<dbReference type="Pfam" id="PF03551">
    <property type="entry name" value="PadR"/>
    <property type="match status" value="1"/>
</dbReference>
<reference evidence="2" key="1">
    <citation type="submission" date="2017-02" db="EMBL/GenBank/DDBJ databases">
        <authorList>
            <person name="Regsiter A."/>
            <person name="William W."/>
        </authorList>
    </citation>
    <scope>NUCLEOTIDE SEQUENCE</scope>
    <source>
        <strain evidence="2">Bib</strain>
    </source>
</reference>
<sequence length="130" mass="14512">MPGGPHGRFGAGRGMGRGPAGPMFLQACLLVLLHKGKSYGYSLAQDLKQFGFDPARIDISIIYRALRGLEMQGLVETAWDENSLGPQRRMYEITPQGEAVLSAWMQNLHQRKLEIEALESVYDEVTNRHP</sequence>
<dbReference type="InterPro" id="IPR036388">
    <property type="entry name" value="WH-like_DNA-bd_sf"/>
</dbReference>